<name>A0A645D3S2_9ZZZZ</name>
<sequence>MPGPVAISHHLGKLGFVELGIVKGDRAGIDRLLTQPGHGRNHCAGVHAA</sequence>
<protein>
    <submittedName>
        <fullName evidence="1">Uncharacterized protein</fullName>
    </submittedName>
</protein>
<comment type="caution">
    <text evidence="1">The sequence shown here is derived from an EMBL/GenBank/DDBJ whole genome shotgun (WGS) entry which is preliminary data.</text>
</comment>
<organism evidence="1">
    <name type="scientific">bioreactor metagenome</name>
    <dbReference type="NCBI Taxonomy" id="1076179"/>
    <lineage>
        <taxon>unclassified sequences</taxon>
        <taxon>metagenomes</taxon>
        <taxon>ecological metagenomes</taxon>
    </lineage>
</organism>
<accession>A0A645D3S2</accession>
<evidence type="ECO:0000313" key="1">
    <source>
        <dbReference type="EMBL" id="MPM83849.1"/>
    </source>
</evidence>
<reference evidence="1" key="1">
    <citation type="submission" date="2019-08" db="EMBL/GenBank/DDBJ databases">
        <authorList>
            <person name="Kucharzyk K."/>
            <person name="Murdoch R.W."/>
            <person name="Higgins S."/>
            <person name="Loffler F."/>
        </authorList>
    </citation>
    <scope>NUCLEOTIDE SEQUENCE</scope>
</reference>
<dbReference type="EMBL" id="VSSQ01032553">
    <property type="protein sequence ID" value="MPM83849.1"/>
    <property type="molecule type" value="Genomic_DNA"/>
</dbReference>
<gene>
    <name evidence="1" type="ORF">SDC9_130918</name>
</gene>
<dbReference type="AlphaFoldDB" id="A0A645D3S2"/>
<proteinExistence type="predicted"/>